<dbReference type="EMBL" id="AMFJ01000503">
    <property type="protein sequence ID" value="EKE27271.1"/>
    <property type="molecule type" value="Genomic_DNA"/>
</dbReference>
<sequence>MHLNNNIQANPFPFEDEIAEEMLGKLYIRKIQLDELEVLQEYLGLNNMYPTWHLSKRINKVNLIAAQNTIFWYIAAAIRYKINRIISKTNIKKKLLEDKNDLALQKVTQAIKLMKDKRMLPLVQLDWKYYALSLGHIWQNFIDAIAGKDAIIINIKEFTDIVALQGAQDRNPNKLTIKKPITGTVELNWKNSKSVSGISSHFPWRWQKILYDDWFSNFLAFNLINQGDDDTGISWTWADGD</sequence>
<organism evidence="1">
    <name type="scientific">uncultured bacterium</name>
    <name type="common">gcode 4</name>
    <dbReference type="NCBI Taxonomy" id="1234023"/>
    <lineage>
        <taxon>Bacteria</taxon>
        <taxon>environmental samples</taxon>
    </lineage>
</organism>
<gene>
    <name evidence="1" type="ORF">ACD_3C00229G0002</name>
</gene>
<evidence type="ECO:0000313" key="1">
    <source>
        <dbReference type="EMBL" id="EKE27271.1"/>
    </source>
</evidence>
<dbReference type="AlphaFoldDB" id="K2F7Y0"/>
<protein>
    <submittedName>
        <fullName evidence="1">Uncharacterized protein</fullName>
    </submittedName>
</protein>
<comment type="caution">
    <text evidence="1">The sequence shown here is derived from an EMBL/GenBank/DDBJ whole genome shotgun (WGS) entry which is preliminary data.</text>
</comment>
<reference evidence="1" key="1">
    <citation type="journal article" date="2012" name="Science">
        <title>Fermentation, hydrogen, and sulfur metabolism in multiple uncultivated bacterial phyla.</title>
        <authorList>
            <person name="Wrighton K.C."/>
            <person name="Thomas B.C."/>
            <person name="Sharon I."/>
            <person name="Miller C.S."/>
            <person name="Castelle C.J."/>
            <person name="VerBerkmoes N.C."/>
            <person name="Wilkins M.J."/>
            <person name="Hettich R.L."/>
            <person name="Lipton M.S."/>
            <person name="Williams K.H."/>
            <person name="Long P.E."/>
            <person name="Banfield J.F."/>
        </authorList>
    </citation>
    <scope>NUCLEOTIDE SEQUENCE [LARGE SCALE GENOMIC DNA]</scope>
</reference>
<name>K2F7Y0_9BACT</name>
<proteinExistence type="predicted"/>
<accession>K2F7Y0</accession>